<dbReference type="PANTHER" id="PTHR23017:SF3">
    <property type="entry name" value="G-PROTEIN COUPLED RECEPTORS FAMILY 1 PROFILE DOMAIN-CONTAINING PROTEIN"/>
    <property type="match status" value="1"/>
</dbReference>
<protein>
    <recommendedName>
        <fullName evidence="2">7TM GPCR serpentine receptor class x (Srx) domain-containing protein</fullName>
    </recommendedName>
</protein>
<feature type="transmembrane region" description="Helical" evidence="1">
    <location>
        <begin position="197"/>
        <end position="221"/>
    </location>
</feature>
<feature type="transmembrane region" description="Helical" evidence="1">
    <location>
        <begin position="168"/>
        <end position="191"/>
    </location>
</feature>
<dbReference type="AlphaFoldDB" id="A0AAV5TFP9"/>
<feature type="non-terminal residue" evidence="3">
    <location>
        <position position="249"/>
    </location>
</feature>
<dbReference type="PANTHER" id="PTHR23017">
    <property type="entry name" value="SERPENTINE RECEPTOR, CLASS X"/>
    <property type="match status" value="1"/>
</dbReference>
<evidence type="ECO:0000313" key="4">
    <source>
        <dbReference type="Proteomes" id="UP001432027"/>
    </source>
</evidence>
<feature type="transmembrane region" description="Helical" evidence="1">
    <location>
        <begin position="73"/>
        <end position="93"/>
    </location>
</feature>
<keyword evidence="1" id="KW-0472">Membrane</keyword>
<gene>
    <name evidence="3" type="ORF">PENTCL1PPCAC_15549</name>
</gene>
<keyword evidence="1" id="KW-0812">Transmembrane</keyword>
<dbReference type="EMBL" id="BTSX01000004">
    <property type="protein sequence ID" value="GMS93374.1"/>
    <property type="molecule type" value="Genomic_DNA"/>
</dbReference>
<evidence type="ECO:0000256" key="1">
    <source>
        <dbReference type="SAM" id="Phobius"/>
    </source>
</evidence>
<evidence type="ECO:0000259" key="2">
    <source>
        <dbReference type="Pfam" id="PF10328"/>
    </source>
</evidence>
<reference evidence="3" key="1">
    <citation type="submission" date="2023-10" db="EMBL/GenBank/DDBJ databases">
        <title>Genome assembly of Pristionchus species.</title>
        <authorList>
            <person name="Yoshida K."/>
            <person name="Sommer R.J."/>
        </authorList>
    </citation>
    <scope>NUCLEOTIDE SEQUENCE</scope>
    <source>
        <strain evidence="3">RS0144</strain>
    </source>
</reference>
<evidence type="ECO:0000313" key="3">
    <source>
        <dbReference type="EMBL" id="GMS93374.1"/>
    </source>
</evidence>
<feature type="domain" description="7TM GPCR serpentine receptor class x (Srx)" evidence="2">
    <location>
        <begin position="9"/>
        <end position="222"/>
    </location>
</feature>
<name>A0AAV5TFP9_9BILA</name>
<dbReference type="Proteomes" id="UP001432027">
    <property type="component" value="Unassembled WGS sequence"/>
</dbReference>
<proteinExistence type="predicted"/>
<accession>A0AAV5TFP9</accession>
<dbReference type="InterPro" id="IPR019430">
    <property type="entry name" value="7TM_GPCR_serpentine_rcpt_Srx"/>
</dbReference>
<sequence>MYADIAQLVLITAYCLLGEKFAPAPHALPSIITCQTIETLYFFTGQLHVLMAVHRFMHILVPRWAQSWRAATSTLLWVCVATSIARIMLMTALDTRMYWVYDRKTALWFITDTPWTQFYEIYLELGWSILEMVAILVLDGITLSHLISWRSAISRERATMHRHIETRLVLQSLCQCIPTASITILYFLVFPNIKSQFIQFMCSSFVLSFGNVLDAFIILIFHLRLSLFRANSVGFVSATSTFAGKYQEE</sequence>
<organism evidence="3 4">
    <name type="scientific">Pristionchus entomophagus</name>
    <dbReference type="NCBI Taxonomy" id="358040"/>
    <lineage>
        <taxon>Eukaryota</taxon>
        <taxon>Metazoa</taxon>
        <taxon>Ecdysozoa</taxon>
        <taxon>Nematoda</taxon>
        <taxon>Chromadorea</taxon>
        <taxon>Rhabditida</taxon>
        <taxon>Rhabditina</taxon>
        <taxon>Diplogasteromorpha</taxon>
        <taxon>Diplogasteroidea</taxon>
        <taxon>Neodiplogasteridae</taxon>
        <taxon>Pristionchus</taxon>
    </lineage>
</organism>
<keyword evidence="4" id="KW-1185">Reference proteome</keyword>
<comment type="caution">
    <text evidence="3">The sequence shown here is derived from an EMBL/GenBank/DDBJ whole genome shotgun (WGS) entry which is preliminary data.</text>
</comment>
<dbReference type="Pfam" id="PF10328">
    <property type="entry name" value="7TM_GPCR_Srx"/>
    <property type="match status" value="1"/>
</dbReference>
<feature type="transmembrane region" description="Helical" evidence="1">
    <location>
        <begin position="125"/>
        <end position="147"/>
    </location>
</feature>
<keyword evidence="1" id="KW-1133">Transmembrane helix</keyword>